<dbReference type="InterPro" id="IPR036322">
    <property type="entry name" value="WD40_repeat_dom_sf"/>
</dbReference>
<evidence type="ECO:0000256" key="11">
    <source>
        <dbReference type="ARBA" id="ARBA00023136"/>
    </source>
</evidence>
<dbReference type="Proteomes" id="UP001151699">
    <property type="component" value="Chromosome A"/>
</dbReference>
<dbReference type="GO" id="GO:0090110">
    <property type="term" value="P:COPII-coated vesicle cargo loading"/>
    <property type="evidence" value="ECO:0007669"/>
    <property type="project" value="TreeGrafter"/>
</dbReference>
<evidence type="ECO:0000256" key="3">
    <source>
        <dbReference type="ARBA" id="ARBA00009358"/>
    </source>
</evidence>
<keyword evidence="11" id="KW-0472">Membrane</keyword>
<feature type="non-terminal residue" evidence="14">
    <location>
        <position position="1"/>
    </location>
</feature>
<evidence type="ECO:0000256" key="5">
    <source>
        <dbReference type="ARBA" id="ARBA00022490"/>
    </source>
</evidence>
<dbReference type="Pfam" id="PF00400">
    <property type="entry name" value="WD40"/>
    <property type="match status" value="2"/>
</dbReference>
<dbReference type="FunFam" id="2.130.10.10:FF:000009">
    <property type="entry name" value="Protein transport protein Sec31A isoform A"/>
    <property type="match status" value="1"/>
</dbReference>
<proteinExistence type="inferred from homology"/>
<dbReference type="GO" id="GO:0015031">
    <property type="term" value="P:protein transport"/>
    <property type="evidence" value="ECO:0007669"/>
    <property type="project" value="UniProtKB-KW"/>
</dbReference>
<dbReference type="Gene3D" id="2.130.10.10">
    <property type="entry name" value="YVTN repeat-like/Quinoprotein amine dehydrogenase"/>
    <property type="match status" value="1"/>
</dbReference>
<keyword evidence="4" id="KW-0813">Transport</keyword>
<keyword evidence="12" id="KW-0968">Cytoplasmic vesicle</keyword>
<protein>
    <submittedName>
        <fullName evidence="14">Protein transport protein Sec31A</fullName>
    </submittedName>
</protein>
<dbReference type="Gene3D" id="1.25.40.1030">
    <property type="match status" value="1"/>
</dbReference>
<evidence type="ECO:0000256" key="2">
    <source>
        <dbReference type="ARBA" id="ARBA00004406"/>
    </source>
</evidence>
<comment type="similarity">
    <text evidence="3">Belongs to the WD repeat SEC31 family.</text>
</comment>
<evidence type="ECO:0000256" key="10">
    <source>
        <dbReference type="ARBA" id="ARBA00022927"/>
    </source>
</evidence>
<feature type="repeat" description="WD" evidence="13">
    <location>
        <begin position="114"/>
        <end position="156"/>
    </location>
</feature>
<keyword evidence="7" id="KW-0677">Repeat</keyword>
<dbReference type="EMBL" id="WJQU01000001">
    <property type="protein sequence ID" value="KAJ6645343.1"/>
    <property type="molecule type" value="Genomic_DNA"/>
</dbReference>
<dbReference type="SUPFAM" id="SSF50978">
    <property type="entry name" value="WD40 repeat-like"/>
    <property type="match status" value="1"/>
</dbReference>
<evidence type="ECO:0000256" key="8">
    <source>
        <dbReference type="ARBA" id="ARBA00022824"/>
    </source>
</evidence>
<dbReference type="PANTHER" id="PTHR13923">
    <property type="entry name" value="SEC31-RELATED PROTEIN"/>
    <property type="match status" value="1"/>
</dbReference>
<evidence type="ECO:0000313" key="14">
    <source>
        <dbReference type="EMBL" id="KAJ6645343.1"/>
    </source>
</evidence>
<dbReference type="OrthoDB" id="542917at2759"/>
<organism evidence="14 15">
    <name type="scientific">Pseudolycoriella hygida</name>
    <dbReference type="NCBI Taxonomy" id="35572"/>
    <lineage>
        <taxon>Eukaryota</taxon>
        <taxon>Metazoa</taxon>
        <taxon>Ecdysozoa</taxon>
        <taxon>Arthropoda</taxon>
        <taxon>Hexapoda</taxon>
        <taxon>Insecta</taxon>
        <taxon>Pterygota</taxon>
        <taxon>Neoptera</taxon>
        <taxon>Endopterygota</taxon>
        <taxon>Diptera</taxon>
        <taxon>Nematocera</taxon>
        <taxon>Sciaroidea</taxon>
        <taxon>Sciaridae</taxon>
        <taxon>Pseudolycoriella</taxon>
    </lineage>
</organism>
<keyword evidence="6 13" id="KW-0853">WD repeat</keyword>
<evidence type="ECO:0000256" key="13">
    <source>
        <dbReference type="PROSITE-ProRule" id="PRU00221"/>
    </source>
</evidence>
<name>A0A9Q0N891_9DIPT</name>
<evidence type="ECO:0000313" key="15">
    <source>
        <dbReference type="Proteomes" id="UP001151699"/>
    </source>
</evidence>
<accession>A0A9Q0N891</accession>
<dbReference type="SMART" id="SM00320">
    <property type="entry name" value="WD40"/>
    <property type="match status" value="6"/>
</dbReference>
<dbReference type="PROSITE" id="PS50082">
    <property type="entry name" value="WD_REPEATS_2"/>
    <property type="match status" value="1"/>
</dbReference>
<evidence type="ECO:0000256" key="12">
    <source>
        <dbReference type="ARBA" id="ARBA00023329"/>
    </source>
</evidence>
<comment type="caution">
    <text evidence="14">The sequence shown here is derived from an EMBL/GenBank/DDBJ whole genome shotgun (WGS) entry which is preliminary data.</text>
</comment>
<dbReference type="AlphaFoldDB" id="A0A9Q0N891"/>
<evidence type="ECO:0000256" key="9">
    <source>
        <dbReference type="ARBA" id="ARBA00022892"/>
    </source>
</evidence>
<dbReference type="GO" id="GO:0005789">
    <property type="term" value="C:endoplasmic reticulum membrane"/>
    <property type="evidence" value="ECO:0007669"/>
    <property type="project" value="UniProtKB-SubCell"/>
</dbReference>
<dbReference type="GO" id="GO:0030127">
    <property type="term" value="C:COPII vesicle coat"/>
    <property type="evidence" value="ECO:0007669"/>
    <property type="project" value="TreeGrafter"/>
</dbReference>
<keyword evidence="8" id="KW-0256">Endoplasmic reticulum</keyword>
<dbReference type="PANTHER" id="PTHR13923:SF11">
    <property type="entry name" value="SECRETORY 31, ISOFORM D"/>
    <property type="match status" value="1"/>
</dbReference>
<dbReference type="GO" id="GO:0070971">
    <property type="term" value="C:endoplasmic reticulum exit site"/>
    <property type="evidence" value="ECO:0007669"/>
    <property type="project" value="TreeGrafter"/>
</dbReference>
<dbReference type="GO" id="GO:0005198">
    <property type="term" value="F:structural molecule activity"/>
    <property type="evidence" value="ECO:0007669"/>
    <property type="project" value="TreeGrafter"/>
</dbReference>
<keyword evidence="5" id="KW-0963">Cytoplasm</keyword>
<comment type="subcellular location">
    <subcellularLocation>
        <location evidence="1">Cytoplasmic vesicle membrane</location>
        <topology evidence="1">Peripheral membrane protein</topology>
        <orientation evidence="1">Cytoplasmic side</orientation>
    </subcellularLocation>
    <subcellularLocation>
        <location evidence="2">Endoplasmic reticulum membrane</location>
        <topology evidence="2">Peripheral membrane protein</topology>
    </subcellularLocation>
</comment>
<dbReference type="PROSITE" id="PS50294">
    <property type="entry name" value="WD_REPEATS_REGION"/>
    <property type="match status" value="1"/>
</dbReference>
<keyword evidence="15" id="KW-1185">Reference proteome</keyword>
<dbReference type="InterPro" id="IPR001680">
    <property type="entry name" value="WD40_rpt"/>
</dbReference>
<evidence type="ECO:0000256" key="1">
    <source>
        <dbReference type="ARBA" id="ARBA00004180"/>
    </source>
</evidence>
<keyword evidence="9" id="KW-0931">ER-Golgi transport</keyword>
<gene>
    <name evidence="14" type="primary">sec31a</name>
    <name evidence="14" type="ORF">Bhyg_00548</name>
</gene>
<sequence>MKVKELQKTVNVAWSPAQLNSILLAAGTAAQQLDTSSNSVLEIYSANLSEPGYDMVLKGSQASPYPFHKIIWSPLGSGGHYPEGVIVGGCESGHLQVYNAAKLLAGEESLMSKQDKHVGAVRALDFNPFQTNLLASGAAESEILIWDLNNTTTPMTPGTKTQPFEDIQNVAWNKQVQHILASVFSSRCIVWDLRKNEPIIKLSDSQSRIRWRALQWHPDIATQLWLASEDDQAPVVQLWDLRYATAPAKTLQIHQRGVLGLTWCPKDINLMISCGKDNKIICWNPNSEQGDEIQSEIASTVQWYSDVQWCPKNPALITSSSLDGNVSLYSLYGGSQQQVQTSNKIADSFPGMDTFAQAPLPQSNLAPVVYNDLKTPPVWMKQPVGASFGFGGKLLTFNQGMPGKVTINQITTEQELVDRSNKLEEVLAGGNYAEYCVQKANQMDSQQGRYIWYFVKTNFEANPRAEMLNLL</sequence>
<evidence type="ECO:0000256" key="6">
    <source>
        <dbReference type="ARBA" id="ARBA00022574"/>
    </source>
</evidence>
<evidence type="ECO:0000256" key="4">
    <source>
        <dbReference type="ARBA" id="ARBA00022448"/>
    </source>
</evidence>
<reference evidence="14" key="1">
    <citation type="submission" date="2022-07" db="EMBL/GenBank/DDBJ databases">
        <authorList>
            <person name="Trinca V."/>
            <person name="Uliana J.V.C."/>
            <person name="Torres T.T."/>
            <person name="Ward R.J."/>
            <person name="Monesi N."/>
        </authorList>
    </citation>
    <scope>NUCLEOTIDE SEQUENCE</scope>
    <source>
        <strain evidence="14">HSMRA1968</strain>
        <tissue evidence="14">Whole embryos</tissue>
    </source>
</reference>
<dbReference type="InterPro" id="IPR015943">
    <property type="entry name" value="WD40/YVTN_repeat-like_dom_sf"/>
</dbReference>
<dbReference type="GO" id="GO:0007029">
    <property type="term" value="P:endoplasmic reticulum organization"/>
    <property type="evidence" value="ECO:0007669"/>
    <property type="project" value="TreeGrafter"/>
</dbReference>
<keyword evidence="10" id="KW-0653">Protein transport</keyword>
<dbReference type="InterPro" id="IPR040251">
    <property type="entry name" value="SEC31-like"/>
</dbReference>
<evidence type="ECO:0000256" key="7">
    <source>
        <dbReference type="ARBA" id="ARBA00022737"/>
    </source>
</evidence>